<accession>A0ABX5Y1F0</accession>
<organism evidence="1 2">
    <name type="scientific">Stieleria magnilauensis</name>
    <dbReference type="NCBI Taxonomy" id="2527963"/>
    <lineage>
        <taxon>Bacteria</taxon>
        <taxon>Pseudomonadati</taxon>
        <taxon>Planctomycetota</taxon>
        <taxon>Planctomycetia</taxon>
        <taxon>Pirellulales</taxon>
        <taxon>Pirellulaceae</taxon>
        <taxon>Stieleria</taxon>
    </lineage>
</organism>
<name>A0ABX5Y1F0_9BACT</name>
<dbReference type="EMBL" id="CP036432">
    <property type="protein sequence ID" value="QDV88069.1"/>
    <property type="molecule type" value="Genomic_DNA"/>
</dbReference>
<dbReference type="Proteomes" id="UP000318081">
    <property type="component" value="Chromosome"/>
</dbReference>
<gene>
    <name evidence="1" type="ORF">TBK1r_71010</name>
</gene>
<proteinExistence type="predicted"/>
<reference evidence="1 2" key="1">
    <citation type="submission" date="2019-02" db="EMBL/GenBank/DDBJ databases">
        <title>Deep-cultivation of Planctomycetes and their phenomic and genomic characterization uncovers novel biology.</title>
        <authorList>
            <person name="Wiegand S."/>
            <person name="Jogler M."/>
            <person name="Boedeker C."/>
            <person name="Pinto D."/>
            <person name="Vollmers J."/>
            <person name="Rivas-Marin E."/>
            <person name="Kohn T."/>
            <person name="Peeters S.H."/>
            <person name="Heuer A."/>
            <person name="Rast P."/>
            <person name="Oberbeckmann S."/>
            <person name="Bunk B."/>
            <person name="Jeske O."/>
            <person name="Meyerdierks A."/>
            <person name="Storesund J.E."/>
            <person name="Kallscheuer N."/>
            <person name="Luecker S."/>
            <person name="Lage O.M."/>
            <person name="Pohl T."/>
            <person name="Merkel B.J."/>
            <person name="Hornburger P."/>
            <person name="Mueller R.-W."/>
            <person name="Bruemmer F."/>
            <person name="Labrenz M."/>
            <person name="Spormann A.M."/>
            <person name="Op den Camp H."/>
            <person name="Overmann J."/>
            <person name="Amann R."/>
            <person name="Jetten M.S.M."/>
            <person name="Mascher T."/>
            <person name="Medema M.H."/>
            <person name="Devos D.P."/>
            <person name="Kaster A.-K."/>
            <person name="Ovreas L."/>
            <person name="Rohde M."/>
            <person name="Galperin M.Y."/>
            <person name="Jogler C."/>
        </authorList>
    </citation>
    <scope>NUCLEOTIDE SEQUENCE [LARGE SCALE GENOMIC DNA]</scope>
    <source>
        <strain evidence="1 2">TBK1r</strain>
    </source>
</reference>
<evidence type="ECO:0000313" key="2">
    <source>
        <dbReference type="Proteomes" id="UP000318081"/>
    </source>
</evidence>
<evidence type="ECO:0000313" key="1">
    <source>
        <dbReference type="EMBL" id="QDV88069.1"/>
    </source>
</evidence>
<sequence>MTDLGLQFAPCRHPDGETGHAELKKLDDPIPATDNMALNLSNGAGEKKVQVWQRTVPGLLGSH</sequence>
<protein>
    <submittedName>
        <fullName evidence="1">Uncharacterized protein</fullName>
    </submittedName>
</protein>
<keyword evidence="2" id="KW-1185">Reference proteome</keyword>